<dbReference type="InterPro" id="IPR058240">
    <property type="entry name" value="rSAM_sf"/>
</dbReference>
<dbReference type="RefSeq" id="WP_075858784.1">
    <property type="nucleotide sequence ID" value="NZ_BDJK01000011.1"/>
</dbReference>
<evidence type="ECO:0000259" key="3">
    <source>
        <dbReference type="Pfam" id="PF19238"/>
    </source>
</evidence>
<dbReference type="Pfam" id="PF19238">
    <property type="entry name" value="Radical_SAM_2"/>
    <property type="match status" value="1"/>
</dbReference>
<dbReference type="Proteomes" id="UP000187485">
    <property type="component" value="Unassembled WGS sequence"/>
</dbReference>
<sequence>MAKICEVLPESIAFKLGILPGDELLEINGQQLLDYIQYKMLTLKKSFVLKIRGIDGQIREIKVKNPFLEELGLIFETPVFDGIRECENHCLFCFVRQLPQGLRSSLYIKDDDFRLSFLHGNYITLTNLSGADFHRIIKERLSPLYISVHATDPKVRALLLGNKKAGDILNKLELLAQNGISFHLQLVLVPGINDGEILKKSITDLIKFFPAVQSIALVPVGLTRFRQNKNLRRFTSSEAKEVVNLALKYGRQLKKELGTRLIYPSDEFFLLADKKFPGKDFYEGFPQYENGVGIARDFIDKMKRILKNLPQEVTPQRVGLVTGILGAKILAPFIERLNQVPGLNITLLPLENGLFGPEVTVAGLLTGQDILREVLPKSFDYLIIPDIMVKEGENRFLDDLTIEEVALRLKMPVYPVLTPRELISVIKHFGR</sequence>
<dbReference type="Pfam" id="PF04459">
    <property type="entry name" value="DUF512"/>
    <property type="match status" value="1"/>
</dbReference>
<dbReference type="SUPFAM" id="SSF102114">
    <property type="entry name" value="Radical SAM enzymes"/>
    <property type="match status" value="1"/>
</dbReference>
<dbReference type="OrthoDB" id="9774724at2"/>
<dbReference type="EMBL" id="BDJK01000011">
    <property type="protein sequence ID" value="GAV22298.1"/>
    <property type="molecule type" value="Genomic_DNA"/>
</dbReference>
<evidence type="ECO:0000259" key="1">
    <source>
        <dbReference type="Pfam" id="PF04459"/>
    </source>
</evidence>
<evidence type="ECO:0008006" key="6">
    <source>
        <dbReference type="Google" id="ProtNLM"/>
    </source>
</evidence>
<dbReference type="STRING" id="870242.cpu_08080"/>
<feature type="domain" description="DUF512" evidence="1">
    <location>
        <begin position="218"/>
        <end position="416"/>
    </location>
</feature>
<protein>
    <recommendedName>
        <fullName evidence="6">PDZ domain-containing protein</fullName>
    </recommendedName>
</protein>
<dbReference type="InterPro" id="IPR041489">
    <property type="entry name" value="PDZ_6"/>
</dbReference>
<dbReference type="InterPro" id="IPR007549">
    <property type="entry name" value="DUF512"/>
</dbReference>
<dbReference type="InterPro" id="IPR013785">
    <property type="entry name" value="Aldolase_TIM"/>
</dbReference>
<evidence type="ECO:0000313" key="4">
    <source>
        <dbReference type="EMBL" id="GAV22298.1"/>
    </source>
</evidence>
<evidence type="ECO:0000313" key="5">
    <source>
        <dbReference type="Proteomes" id="UP000187485"/>
    </source>
</evidence>
<reference evidence="5" key="1">
    <citation type="submission" date="2016-12" db="EMBL/GenBank/DDBJ databases">
        <title>Draft Genome Sequences od Carboxydothermus pertinax and islandicus, Hydrogenogenic Carboxydotrophic Bacteria.</title>
        <authorList>
            <person name="Fukuyama Y."/>
            <person name="Ohmae K."/>
            <person name="Yoneda Y."/>
            <person name="Yoshida T."/>
            <person name="Sako Y."/>
        </authorList>
    </citation>
    <scope>NUCLEOTIDE SEQUENCE [LARGE SCALE GENOMIC DNA]</scope>
    <source>
        <strain evidence="5">Ug1</strain>
    </source>
</reference>
<accession>A0A1L8CTQ0</accession>
<evidence type="ECO:0000259" key="2">
    <source>
        <dbReference type="Pfam" id="PF17820"/>
    </source>
</evidence>
<gene>
    <name evidence="4" type="ORF">cpu_08080</name>
</gene>
<dbReference type="SUPFAM" id="SSF50156">
    <property type="entry name" value="PDZ domain-like"/>
    <property type="match status" value="1"/>
</dbReference>
<organism evidence="4 5">
    <name type="scientific">Carboxydothermus pertinax</name>
    <dbReference type="NCBI Taxonomy" id="870242"/>
    <lineage>
        <taxon>Bacteria</taxon>
        <taxon>Bacillati</taxon>
        <taxon>Bacillota</taxon>
        <taxon>Clostridia</taxon>
        <taxon>Thermoanaerobacterales</taxon>
        <taxon>Thermoanaerobacteraceae</taxon>
        <taxon>Carboxydothermus</taxon>
    </lineage>
</organism>
<dbReference type="Pfam" id="PF17820">
    <property type="entry name" value="PDZ_6"/>
    <property type="match status" value="1"/>
</dbReference>
<proteinExistence type="predicted"/>
<comment type="caution">
    <text evidence="4">The sequence shown here is derived from an EMBL/GenBank/DDBJ whole genome shotgun (WGS) entry which is preliminary data.</text>
</comment>
<keyword evidence="5" id="KW-1185">Reference proteome</keyword>
<dbReference type="AlphaFoldDB" id="A0A1L8CTQ0"/>
<name>A0A1L8CTQ0_9THEO</name>
<dbReference type="InterPro" id="IPR045375">
    <property type="entry name" value="Put_radical_SAM-like_N"/>
</dbReference>
<feature type="domain" description="PDZ" evidence="2">
    <location>
        <begin position="4"/>
        <end position="52"/>
    </location>
</feature>
<feature type="domain" description="Putative radical SAM N-terminal" evidence="3">
    <location>
        <begin position="69"/>
        <end position="215"/>
    </location>
</feature>
<dbReference type="Gene3D" id="3.20.20.70">
    <property type="entry name" value="Aldolase class I"/>
    <property type="match status" value="1"/>
</dbReference>
<dbReference type="InterPro" id="IPR036034">
    <property type="entry name" value="PDZ_sf"/>
</dbReference>